<keyword evidence="4" id="KW-1015">Disulfide bond</keyword>
<dbReference type="InterPro" id="IPR014025">
    <property type="entry name" value="Glutaredoxin_subgr"/>
</dbReference>
<proteinExistence type="inferred from homology"/>
<protein>
    <recommendedName>
        <fullName evidence="6">Glutaredoxin</fullName>
    </recommendedName>
</protein>
<evidence type="ECO:0000256" key="2">
    <source>
        <dbReference type="ARBA" id="ARBA00022448"/>
    </source>
</evidence>
<dbReference type="KEGG" id="rin:ACS15_0318"/>
<dbReference type="PROSITE" id="PS00195">
    <property type="entry name" value="GLUTAREDOXIN_1"/>
    <property type="match status" value="1"/>
</dbReference>
<gene>
    <name evidence="8" type="primary">grxC</name>
    <name evidence="8" type="ORF">ACS15_0318</name>
</gene>
<dbReference type="InterPro" id="IPR036249">
    <property type="entry name" value="Thioredoxin-like_sf"/>
</dbReference>
<dbReference type="InterPro" id="IPR002109">
    <property type="entry name" value="Glutaredoxin"/>
</dbReference>
<dbReference type="CDD" id="cd03418">
    <property type="entry name" value="GRX_GRXb_1_3_like"/>
    <property type="match status" value="1"/>
</dbReference>
<sequence length="80" mass="9121">MYSTTVCPYCVAAERLLKQRGVEQIEKILIDREPGKREEMMTRTNRRTVPQIYIDDRHIGGFDDLSALDREGGLVPLLAA</sequence>
<keyword evidence="5 6" id="KW-0676">Redox-active center</keyword>
<evidence type="ECO:0000256" key="1">
    <source>
        <dbReference type="ARBA" id="ARBA00007787"/>
    </source>
</evidence>
<name>A0AAC9BF81_9RALS</name>
<evidence type="ECO:0000313" key="9">
    <source>
        <dbReference type="Proteomes" id="UP000077927"/>
    </source>
</evidence>
<accession>A0AAC9BF81</accession>
<dbReference type="GO" id="GO:0045454">
    <property type="term" value="P:cell redox homeostasis"/>
    <property type="evidence" value="ECO:0007669"/>
    <property type="project" value="InterPro"/>
</dbReference>
<dbReference type="PRINTS" id="PR00160">
    <property type="entry name" value="GLUTAREDOXIN"/>
</dbReference>
<comment type="function">
    <text evidence="6">Has a glutathione-disulfide oxidoreductase activity in the presence of NADPH and glutathione reductase. Reduces low molecular weight disulfides and proteins.</text>
</comment>
<keyword evidence="3 6" id="KW-0249">Electron transport</keyword>
<evidence type="ECO:0000256" key="6">
    <source>
        <dbReference type="RuleBase" id="RU364065"/>
    </source>
</evidence>
<dbReference type="Proteomes" id="UP000077927">
    <property type="component" value="Chromosome 1"/>
</dbReference>
<dbReference type="Pfam" id="PF00462">
    <property type="entry name" value="Glutaredoxin"/>
    <property type="match status" value="1"/>
</dbReference>
<dbReference type="InterPro" id="IPR011900">
    <property type="entry name" value="GRX_bact"/>
</dbReference>
<comment type="similarity">
    <text evidence="1 6">Belongs to the glutaredoxin family.</text>
</comment>
<evidence type="ECO:0000256" key="4">
    <source>
        <dbReference type="ARBA" id="ARBA00023157"/>
    </source>
</evidence>
<dbReference type="PROSITE" id="PS51354">
    <property type="entry name" value="GLUTAREDOXIN_2"/>
    <property type="match status" value="1"/>
</dbReference>
<dbReference type="NCBIfam" id="TIGR02181">
    <property type="entry name" value="GRX_bact"/>
    <property type="match status" value="1"/>
</dbReference>
<keyword evidence="6" id="KW-0963">Cytoplasm</keyword>
<organism evidence="8 9">
    <name type="scientific">Ralstonia insidiosa</name>
    <dbReference type="NCBI Taxonomy" id="190721"/>
    <lineage>
        <taxon>Bacteria</taxon>
        <taxon>Pseudomonadati</taxon>
        <taxon>Pseudomonadota</taxon>
        <taxon>Betaproteobacteria</taxon>
        <taxon>Burkholderiales</taxon>
        <taxon>Burkholderiaceae</taxon>
        <taxon>Ralstonia</taxon>
    </lineage>
</organism>
<dbReference type="GO" id="GO:0015038">
    <property type="term" value="F:glutathione disulfide oxidoreductase activity"/>
    <property type="evidence" value="ECO:0007669"/>
    <property type="project" value="UniProtKB-UniRule"/>
</dbReference>
<dbReference type="Gene3D" id="3.40.30.10">
    <property type="entry name" value="Glutaredoxin"/>
    <property type="match status" value="1"/>
</dbReference>
<evidence type="ECO:0000256" key="3">
    <source>
        <dbReference type="ARBA" id="ARBA00022982"/>
    </source>
</evidence>
<evidence type="ECO:0000259" key="7">
    <source>
        <dbReference type="Pfam" id="PF00462"/>
    </source>
</evidence>
<evidence type="ECO:0000313" key="8">
    <source>
        <dbReference type="EMBL" id="ANH73021.1"/>
    </source>
</evidence>
<dbReference type="InterPro" id="IPR011767">
    <property type="entry name" value="GLR_AS"/>
</dbReference>
<feature type="domain" description="Glutaredoxin" evidence="7">
    <location>
        <begin position="1"/>
        <end position="59"/>
    </location>
</feature>
<dbReference type="AlphaFoldDB" id="A0AAC9BF81"/>
<evidence type="ECO:0000256" key="5">
    <source>
        <dbReference type="ARBA" id="ARBA00023284"/>
    </source>
</evidence>
<dbReference type="EMBL" id="CP012605">
    <property type="protein sequence ID" value="ANH73021.1"/>
    <property type="molecule type" value="Genomic_DNA"/>
</dbReference>
<dbReference type="SUPFAM" id="SSF52833">
    <property type="entry name" value="Thioredoxin-like"/>
    <property type="match status" value="1"/>
</dbReference>
<dbReference type="PANTHER" id="PTHR45694">
    <property type="entry name" value="GLUTAREDOXIN 2"/>
    <property type="match status" value="1"/>
</dbReference>
<keyword evidence="2 6" id="KW-0813">Transport</keyword>
<dbReference type="GO" id="GO:0005737">
    <property type="term" value="C:cytoplasm"/>
    <property type="evidence" value="ECO:0007669"/>
    <property type="project" value="TreeGrafter"/>
</dbReference>
<dbReference type="PANTHER" id="PTHR45694:SF18">
    <property type="entry name" value="GLUTAREDOXIN-1-RELATED"/>
    <property type="match status" value="1"/>
</dbReference>
<dbReference type="GO" id="GO:0034599">
    <property type="term" value="P:cellular response to oxidative stress"/>
    <property type="evidence" value="ECO:0007669"/>
    <property type="project" value="TreeGrafter"/>
</dbReference>
<reference evidence="8 9" key="1">
    <citation type="submission" date="2015-09" db="EMBL/GenBank/DDBJ databases">
        <authorList>
            <person name="Xu Y."/>
            <person name="Nagy A."/>
            <person name="Liu N.T."/>
            <person name="Nou X."/>
        </authorList>
    </citation>
    <scope>NUCLEOTIDE SEQUENCE [LARGE SCALE GENOMIC DNA]</scope>
    <source>
        <strain evidence="8 9">FC1138</strain>
    </source>
</reference>